<protein>
    <submittedName>
        <fullName evidence="3">Uncharacterized protein</fullName>
    </submittedName>
</protein>
<feature type="region of interest" description="Disordered" evidence="2">
    <location>
        <begin position="336"/>
        <end position="370"/>
    </location>
</feature>
<name>B8BCB5_ORYSI</name>
<feature type="region of interest" description="Disordered" evidence="2">
    <location>
        <begin position="279"/>
        <end position="301"/>
    </location>
</feature>
<keyword evidence="4" id="KW-1185">Reference proteome</keyword>
<sequence length="571" mass="62741">MEQILESSSPHQDSTLALSPLQLEAAPSPRDSPISPQDGMEDSCYGKNLKQPPSPTQEIRTEVSKIKSRMLIGDVLESIDQDLPADVKASLDPVSQLDNYYAAVKQALKNQSAQPALEQRRAIAKKSVKDLHSRTQSNKELLAGLQSALESKETRKAELEVELKNVSAEIEADKKKIAEIPGLREELRKEASAALNEEKQLKAKLSALAKTQEADKQLLENISNMILNAKNDTVPAPLARAIVYNIAGPISILGHLSPSLAQIMSRPASLDAILAAPPAAKRKTSSLTTPSAIKKKRTSSKRIAQAKSQQLAISTEPVDASVIVSEQILMDPILESSSSHQEPALASPDVSQPEASSPPKDFPSSPQHDIQESLPELELPSLSVQEIRNEEKITSSPSYSFPLDDLVAEQVEEISSNRALSEETQAKLKEIFSFLHKDIQDQVKDADLLRDMLEPIEQNLPVDIQASLEPISQLDQQFAAVRQVLKSQSLQPALEQRRAIAKQSLKDLYIQAQSNKELSARLQLALDLKKTRKAELEAELRTLSTEIEADEKKLAELPDLTEKIRKEASAF</sequence>
<keyword evidence="1" id="KW-0175">Coiled coil</keyword>
<evidence type="ECO:0000256" key="1">
    <source>
        <dbReference type="SAM" id="Coils"/>
    </source>
</evidence>
<reference evidence="3 4" key="1">
    <citation type="journal article" date="2005" name="PLoS Biol.">
        <title>The genomes of Oryza sativa: a history of duplications.</title>
        <authorList>
            <person name="Yu J."/>
            <person name="Wang J."/>
            <person name="Lin W."/>
            <person name="Li S."/>
            <person name="Li H."/>
            <person name="Zhou J."/>
            <person name="Ni P."/>
            <person name="Dong W."/>
            <person name="Hu S."/>
            <person name="Zeng C."/>
            <person name="Zhang J."/>
            <person name="Zhang Y."/>
            <person name="Li R."/>
            <person name="Xu Z."/>
            <person name="Li S."/>
            <person name="Li X."/>
            <person name="Zheng H."/>
            <person name="Cong L."/>
            <person name="Lin L."/>
            <person name="Yin J."/>
            <person name="Geng J."/>
            <person name="Li G."/>
            <person name="Shi J."/>
            <person name="Liu J."/>
            <person name="Lv H."/>
            <person name="Li J."/>
            <person name="Wang J."/>
            <person name="Deng Y."/>
            <person name="Ran L."/>
            <person name="Shi X."/>
            <person name="Wang X."/>
            <person name="Wu Q."/>
            <person name="Li C."/>
            <person name="Ren X."/>
            <person name="Wang J."/>
            <person name="Wang X."/>
            <person name="Li D."/>
            <person name="Liu D."/>
            <person name="Zhang X."/>
            <person name="Ji Z."/>
            <person name="Zhao W."/>
            <person name="Sun Y."/>
            <person name="Zhang Z."/>
            <person name="Bao J."/>
            <person name="Han Y."/>
            <person name="Dong L."/>
            <person name="Ji J."/>
            <person name="Chen P."/>
            <person name="Wu S."/>
            <person name="Liu J."/>
            <person name="Xiao Y."/>
            <person name="Bu D."/>
            <person name="Tan J."/>
            <person name="Yang L."/>
            <person name="Ye C."/>
            <person name="Zhang J."/>
            <person name="Xu J."/>
            <person name="Zhou Y."/>
            <person name="Yu Y."/>
            <person name="Zhang B."/>
            <person name="Zhuang S."/>
            <person name="Wei H."/>
            <person name="Liu B."/>
            <person name="Lei M."/>
            <person name="Yu H."/>
            <person name="Li Y."/>
            <person name="Xu H."/>
            <person name="Wei S."/>
            <person name="He X."/>
            <person name="Fang L."/>
            <person name="Zhang Z."/>
            <person name="Zhang Y."/>
            <person name="Huang X."/>
            <person name="Su Z."/>
            <person name="Tong W."/>
            <person name="Li J."/>
            <person name="Tong Z."/>
            <person name="Li S."/>
            <person name="Ye J."/>
            <person name="Wang L."/>
            <person name="Fang L."/>
            <person name="Lei T."/>
            <person name="Chen C."/>
            <person name="Chen H."/>
            <person name="Xu Z."/>
            <person name="Li H."/>
            <person name="Huang H."/>
            <person name="Zhang F."/>
            <person name="Xu H."/>
            <person name="Li N."/>
            <person name="Zhao C."/>
            <person name="Li S."/>
            <person name="Dong L."/>
            <person name="Huang Y."/>
            <person name="Li L."/>
            <person name="Xi Y."/>
            <person name="Qi Q."/>
            <person name="Li W."/>
            <person name="Zhang B."/>
            <person name="Hu W."/>
            <person name="Zhang Y."/>
            <person name="Tian X."/>
            <person name="Jiao Y."/>
            <person name="Liang X."/>
            <person name="Jin J."/>
            <person name="Gao L."/>
            <person name="Zheng W."/>
            <person name="Hao B."/>
            <person name="Liu S."/>
            <person name="Wang W."/>
            <person name="Yuan L."/>
            <person name="Cao M."/>
            <person name="McDermott J."/>
            <person name="Samudrala R."/>
            <person name="Wang J."/>
            <person name="Wong G.K."/>
            <person name="Yang H."/>
        </authorList>
    </citation>
    <scope>NUCLEOTIDE SEQUENCE [LARGE SCALE GENOMIC DNA]</scope>
    <source>
        <strain evidence="4">cv. 93-11</strain>
    </source>
</reference>
<feature type="compositionally biased region" description="Polar residues" evidence="2">
    <location>
        <begin position="1"/>
        <end position="17"/>
    </location>
</feature>
<gene>
    <name evidence="3" type="ORF">OsI_29829</name>
</gene>
<dbReference type="OMA" id="GMEDSCY"/>
<feature type="region of interest" description="Disordered" evidence="2">
    <location>
        <begin position="1"/>
        <end position="59"/>
    </location>
</feature>
<proteinExistence type="predicted"/>
<feature type="coiled-coil region" evidence="1">
    <location>
        <begin position="519"/>
        <end position="553"/>
    </location>
</feature>
<dbReference type="Gramene" id="BGIOSGA026701-TA">
    <property type="protein sequence ID" value="BGIOSGA026701-PA"/>
    <property type="gene ID" value="BGIOSGA026701"/>
</dbReference>
<organism evidence="3 4">
    <name type="scientific">Oryza sativa subsp. indica</name>
    <name type="common">Rice</name>
    <dbReference type="NCBI Taxonomy" id="39946"/>
    <lineage>
        <taxon>Eukaryota</taxon>
        <taxon>Viridiplantae</taxon>
        <taxon>Streptophyta</taxon>
        <taxon>Embryophyta</taxon>
        <taxon>Tracheophyta</taxon>
        <taxon>Spermatophyta</taxon>
        <taxon>Magnoliopsida</taxon>
        <taxon>Liliopsida</taxon>
        <taxon>Poales</taxon>
        <taxon>Poaceae</taxon>
        <taxon>BOP clade</taxon>
        <taxon>Oryzoideae</taxon>
        <taxon>Oryzeae</taxon>
        <taxon>Oryzinae</taxon>
        <taxon>Oryza</taxon>
        <taxon>Oryza sativa</taxon>
    </lineage>
</organism>
<dbReference type="AlphaFoldDB" id="B8BCB5"/>
<dbReference type="HOGENOM" id="CLU_477683_0_0_1"/>
<evidence type="ECO:0000313" key="4">
    <source>
        <dbReference type="Proteomes" id="UP000007015"/>
    </source>
</evidence>
<dbReference type="EMBL" id="CM000133">
    <property type="protein sequence ID" value="EEC83857.1"/>
    <property type="molecule type" value="Genomic_DNA"/>
</dbReference>
<accession>B8BCB5</accession>
<feature type="coiled-coil region" evidence="1">
    <location>
        <begin position="142"/>
        <end position="204"/>
    </location>
</feature>
<dbReference type="Proteomes" id="UP000007015">
    <property type="component" value="Chromosome 8"/>
</dbReference>
<evidence type="ECO:0000256" key="2">
    <source>
        <dbReference type="SAM" id="MobiDB-lite"/>
    </source>
</evidence>
<evidence type="ECO:0000313" key="3">
    <source>
        <dbReference type="EMBL" id="EEC83857.1"/>
    </source>
</evidence>